<keyword evidence="2" id="KW-0808">Transferase</keyword>
<evidence type="ECO:0000313" key="3">
    <source>
        <dbReference type="Proteomes" id="UP000762676"/>
    </source>
</evidence>
<protein>
    <submittedName>
        <fullName evidence="2">Tyrosine-protein kinase receptor</fullName>
    </submittedName>
</protein>
<feature type="compositionally biased region" description="Polar residues" evidence="1">
    <location>
        <begin position="457"/>
        <end position="467"/>
    </location>
</feature>
<feature type="region of interest" description="Disordered" evidence="1">
    <location>
        <begin position="380"/>
        <end position="399"/>
    </location>
</feature>
<keyword evidence="2" id="KW-0418">Kinase</keyword>
<keyword evidence="2" id="KW-0675">Receptor</keyword>
<dbReference type="Proteomes" id="UP000762676">
    <property type="component" value="Unassembled WGS sequence"/>
</dbReference>
<organism evidence="2 3">
    <name type="scientific">Elysia marginata</name>
    <dbReference type="NCBI Taxonomy" id="1093978"/>
    <lineage>
        <taxon>Eukaryota</taxon>
        <taxon>Metazoa</taxon>
        <taxon>Spiralia</taxon>
        <taxon>Lophotrochozoa</taxon>
        <taxon>Mollusca</taxon>
        <taxon>Gastropoda</taxon>
        <taxon>Heterobranchia</taxon>
        <taxon>Euthyneura</taxon>
        <taxon>Panpulmonata</taxon>
        <taxon>Sacoglossa</taxon>
        <taxon>Placobranchoidea</taxon>
        <taxon>Plakobranchidae</taxon>
        <taxon>Elysia</taxon>
    </lineage>
</organism>
<feature type="compositionally biased region" description="Polar residues" evidence="1">
    <location>
        <begin position="193"/>
        <end position="213"/>
    </location>
</feature>
<feature type="compositionally biased region" description="Polar residues" evidence="1">
    <location>
        <begin position="253"/>
        <end position="265"/>
    </location>
</feature>
<feature type="compositionally biased region" description="Low complexity" evidence="1">
    <location>
        <begin position="421"/>
        <end position="435"/>
    </location>
</feature>
<evidence type="ECO:0000313" key="2">
    <source>
        <dbReference type="EMBL" id="GFS00356.1"/>
    </source>
</evidence>
<keyword evidence="3" id="KW-1185">Reference proteome</keyword>
<dbReference type="AlphaFoldDB" id="A0AAV4HUK7"/>
<dbReference type="GO" id="GO:0016301">
    <property type="term" value="F:kinase activity"/>
    <property type="evidence" value="ECO:0007669"/>
    <property type="project" value="UniProtKB-KW"/>
</dbReference>
<feature type="region of interest" description="Disordered" evidence="1">
    <location>
        <begin position="408"/>
        <end position="467"/>
    </location>
</feature>
<evidence type="ECO:0000256" key="1">
    <source>
        <dbReference type="SAM" id="MobiDB-lite"/>
    </source>
</evidence>
<feature type="compositionally biased region" description="Acidic residues" evidence="1">
    <location>
        <begin position="53"/>
        <end position="63"/>
    </location>
</feature>
<feature type="region of interest" description="Disordered" evidence="1">
    <location>
        <begin position="43"/>
        <end position="106"/>
    </location>
</feature>
<proteinExistence type="predicted"/>
<dbReference type="EMBL" id="BMAT01005834">
    <property type="protein sequence ID" value="GFS00356.1"/>
    <property type="molecule type" value="Genomic_DNA"/>
</dbReference>
<name>A0AAV4HUK7_9GAST</name>
<feature type="region of interest" description="Disordered" evidence="1">
    <location>
        <begin position="193"/>
        <end position="367"/>
    </location>
</feature>
<feature type="compositionally biased region" description="Pro residues" evidence="1">
    <location>
        <begin position="329"/>
        <end position="341"/>
    </location>
</feature>
<accession>A0AAV4HUK7</accession>
<comment type="caution">
    <text evidence="2">The sequence shown here is derived from an EMBL/GenBank/DDBJ whole genome shotgun (WGS) entry which is preliminary data.</text>
</comment>
<feature type="compositionally biased region" description="Polar residues" evidence="1">
    <location>
        <begin position="304"/>
        <end position="315"/>
    </location>
</feature>
<gene>
    <name evidence="2" type="ORF">ElyMa_002812400</name>
</gene>
<reference evidence="2 3" key="1">
    <citation type="journal article" date="2021" name="Elife">
        <title>Chloroplast acquisition without the gene transfer in kleptoplastic sea slugs, Plakobranchus ocellatus.</title>
        <authorList>
            <person name="Maeda T."/>
            <person name="Takahashi S."/>
            <person name="Yoshida T."/>
            <person name="Shimamura S."/>
            <person name="Takaki Y."/>
            <person name="Nagai Y."/>
            <person name="Toyoda A."/>
            <person name="Suzuki Y."/>
            <person name="Arimoto A."/>
            <person name="Ishii H."/>
            <person name="Satoh N."/>
            <person name="Nishiyama T."/>
            <person name="Hasebe M."/>
            <person name="Maruyama T."/>
            <person name="Minagawa J."/>
            <person name="Obokata J."/>
            <person name="Shigenobu S."/>
        </authorList>
    </citation>
    <scope>NUCLEOTIDE SEQUENCE [LARGE SCALE GENOMIC DNA]</scope>
</reference>
<feature type="compositionally biased region" description="Low complexity" evidence="1">
    <location>
        <begin position="381"/>
        <end position="391"/>
    </location>
</feature>
<sequence length="467" mass="49809">MKRCWAKRIKHRPTFKEIIVYLLPHLNPRFEKVSYYFSDGGGHTSDTGRGLGEEEEEEGEDDSSTNSLSCEGAAAPRQSLRGGSDYGYGSPTASGDSASVYDEGIDPSVTMNDVERLGYCPQPGKLYVGDSFGIGDHFNSGPSDFGVEMNDMDQPFIRDSFQEMPRIMSRQPNGPASTLHNSGLIELQPLLSSGRTGAHTESSRPNNVQNSSHPFMPQVIDHPQLYSPLAHPFHNNQHFSPHAPPTTAPSIDLPSSQQSTQNCSPFSLADKDPLRSGPPGQHSFLPQGPSKLEGASNPLRLESSDQLQVGPNITSPKGDATVLAGLPRSFPPPAKSPPVPSAGPLVKPTLRLPTLNQPPSGGFKRVPLFNSQIGRQEYKDNASSNAVSDSSGHQLASPASSLSLVMSHDDLQSETSRTLDSPHPSSIGAIASSSEGSKDSGSHSRVNGLSNGHIPMSASSSNRTTPC</sequence>